<evidence type="ECO:0000256" key="1">
    <source>
        <dbReference type="ARBA" id="ARBA00009023"/>
    </source>
</evidence>
<feature type="signal peptide" evidence="4">
    <location>
        <begin position="1"/>
        <end position="19"/>
    </location>
</feature>
<dbReference type="InterPro" id="IPR004682">
    <property type="entry name" value="TRAP_DctP"/>
</dbReference>
<proteinExistence type="inferred from homology"/>
<name>A0A1D8GEQ3_9FIRM</name>
<dbReference type="KEGG" id="gfe:Gferi_07295"/>
<dbReference type="PANTHER" id="PTHR33376:SF7">
    <property type="entry name" value="C4-DICARBOXYLATE-BINDING PROTEIN DCTB"/>
    <property type="match status" value="1"/>
</dbReference>
<dbReference type="SUPFAM" id="SSF53850">
    <property type="entry name" value="Periplasmic binding protein-like II"/>
    <property type="match status" value="1"/>
</dbReference>
<sequence>MKKVVGLVLVVAMFMVLLAGCSQNASSSGSSPSEQKSQQTGKKEPIVLKLAVESAVGTPGEVSGQDFKKMVEEKTNGEVMIDYYPVGQLGTGDDLTELLQTGSVDMSWRAIDWYSKFEPGWNILSMGFLFRDQEHLNMFLTSSKNEEFKANIVNKAGLRVLADNGVAAPRVVISKKPINTPEDMKGINMRVPEIEMYLKTWTGVGVNAVSVPWGEAYMVLQQGTVDALESPLGSIYGMKFHEAAKYITMTNHIYSPYVMVINEKSYNKLTEEQKTIIRESAFETGKLFSKYDSESADIKVQEMMNQGVTINKTPDIAAFQAKMESVVEKSEKDRLWPEGLYDYVQSLK</sequence>
<dbReference type="InterPro" id="IPR038404">
    <property type="entry name" value="TRAP_DctP_sf"/>
</dbReference>
<dbReference type="GO" id="GO:0055085">
    <property type="term" value="P:transmembrane transport"/>
    <property type="evidence" value="ECO:0007669"/>
    <property type="project" value="InterPro"/>
</dbReference>
<dbReference type="PROSITE" id="PS51257">
    <property type="entry name" value="PROKAR_LIPOPROTEIN"/>
    <property type="match status" value="1"/>
</dbReference>
<reference evidence="5 6" key="1">
    <citation type="submission" date="2016-09" db="EMBL/GenBank/DDBJ databases">
        <title>Genomic analysis reveals versatility of anaerobic energy metabolism of Geosporobacter ferrireducens IRF9 of phylum Firmicutes.</title>
        <authorList>
            <person name="Kim S.-J."/>
        </authorList>
    </citation>
    <scope>NUCLEOTIDE SEQUENCE [LARGE SCALE GENOMIC DNA]</scope>
    <source>
        <strain evidence="5 6">IRF9</strain>
    </source>
</reference>
<dbReference type="AlphaFoldDB" id="A0A1D8GEQ3"/>
<keyword evidence="2" id="KW-0813">Transport</keyword>
<dbReference type="RefSeq" id="WP_069975011.1">
    <property type="nucleotide sequence ID" value="NZ_CP017269.1"/>
</dbReference>
<dbReference type="CDD" id="cd13603">
    <property type="entry name" value="PBP2_TRAP_Siap_TeaA_like"/>
    <property type="match status" value="1"/>
</dbReference>
<dbReference type="Pfam" id="PF03480">
    <property type="entry name" value="DctP"/>
    <property type="match status" value="1"/>
</dbReference>
<comment type="similarity">
    <text evidence="1">Belongs to the bacterial solute-binding protein 7 family.</text>
</comment>
<dbReference type="PANTHER" id="PTHR33376">
    <property type="match status" value="1"/>
</dbReference>
<keyword evidence="3 4" id="KW-0732">Signal</keyword>
<protein>
    <recommendedName>
        <fullName evidence="7">C4-dicarboxylate ABC transporter substrate-binding protein</fullName>
    </recommendedName>
</protein>
<gene>
    <name evidence="5" type="ORF">Gferi_07295</name>
</gene>
<evidence type="ECO:0008006" key="7">
    <source>
        <dbReference type="Google" id="ProtNLM"/>
    </source>
</evidence>
<dbReference type="GO" id="GO:0030288">
    <property type="term" value="C:outer membrane-bounded periplasmic space"/>
    <property type="evidence" value="ECO:0007669"/>
    <property type="project" value="InterPro"/>
</dbReference>
<dbReference type="EMBL" id="CP017269">
    <property type="protein sequence ID" value="AOT69394.1"/>
    <property type="molecule type" value="Genomic_DNA"/>
</dbReference>
<dbReference type="InterPro" id="IPR018389">
    <property type="entry name" value="DctP_fam"/>
</dbReference>
<dbReference type="Gene3D" id="3.40.190.170">
    <property type="entry name" value="Bacterial extracellular solute-binding protein, family 7"/>
    <property type="match status" value="1"/>
</dbReference>
<evidence type="ECO:0000313" key="6">
    <source>
        <dbReference type="Proteomes" id="UP000095743"/>
    </source>
</evidence>
<keyword evidence="6" id="KW-1185">Reference proteome</keyword>
<dbReference type="Proteomes" id="UP000095743">
    <property type="component" value="Chromosome"/>
</dbReference>
<accession>A0A1D8GEQ3</accession>
<dbReference type="NCBIfam" id="NF037995">
    <property type="entry name" value="TRAP_S1"/>
    <property type="match status" value="1"/>
</dbReference>
<dbReference type="STRING" id="1424294.Gferi_07295"/>
<evidence type="ECO:0000256" key="3">
    <source>
        <dbReference type="ARBA" id="ARBA00022729"/>
    </source>
</evidence>
<feature type="chain" id="PRO_5039209438" description="C4-dicarboxylate ABC transporter substrate-binding protein" evidence="4">
    <location>
        <begin position="20"/>
        <end position="348"/>
    </location>
</feature>
<evidence type="ECO:0000313" key="5">
    <source>
        <dbReference type="EMBL" id="AOT69394.1"/>
    </source>
</evidence>
<dbReference type="NCBIfam" id="TIGR00787">
    <property type="entry name" value="dctP"/>
    <property type="match status" value="1"/>
</dbReference>
<evidence type="ECO:0000256" key="2">
    <source>
        <dbReference type="ARBA" id="ARBA00022448"/>
    </source>
</evidence>
<evidence type="ECO:0000256" key="4">
    <source>
        <dbReference type="SAM" id="SignalP"/>
    </source>
</evidence>
<organism evidence="5 6">
    <name type="scientific">Geosporobacter ferrireducens</name>
    <dbReference type="NCBI Taxonomy" id="1424294"/>
    <lineage>
        <taxon>Bacteria</taxon>
        <taxon>Bacillati</taxon>
        <taxon>Bacillota</taxon>
        <taxon>Clostridia</taxon>
        <taxon>Peptostreptococcales</taxon>
        <taxon>Thermotaleaceae</taxon>
        <taxon>Geosporobacter</taxon>
    </lineage>
</organism>